<dbReference type="PANTHER" id="PTHR43664:SF1">
    <property type="entry name" value="BETA-METHYLMALYL-COA DEHYDRATASE"/>
    <property type="match status" value="1"/>
</dbReference>
<evidence type="ECO:0000259" key="1">
    <source>
        <dbReference type="Pfam" id="PF01575"/>
    </source>
</evidence>
<reference evidence="3" key="1">
    <citation type="submission" date="2016-03" db="EMBL/GenBank/DDBJ databases">
        <title>Complete genome sequence of Solimmundus cernigliae, representing a novel lineage of polycyclic aromatic hydrocarbon degraders within the Gammaproteobacteria.</title>
        <authorList>
            <person name="Singleton D.R."/>
            <person name="Dickey A.N."/>
            <person name="Scholl E.H."/>
            <person name="Wright F.A."/>
            <person name="Aitken M.D."/>
        </authorList>
    </citation>
    <scope>NUCLEOTIDE SEQUENCE [LARGE SCALE GENOMIC DNA]</scope>
    <source>
        <strain evidence="3">TR3.2</strain>
    </source>
</reference>
<accession>A0A1B1YQX8</accession>
<evidence type="ECO:0000313" key="2">
    <source>
        <dbReference type="EMBL" id="ANX03159.1"/>
    </source>
</evidence>
<keyword evidence="3" id="KW-1185">Reference proteome</keyword>
<dbReference type="KEGG" id="gbi:PG2T_02440"/>
<dbReference type="InParanoid" id="A0A1B1YQX8"/>
<dbReference type="STRING" id="1810504.PG2T_02440"/>
<dbReference type="Gene3D" id="3.10.129.10">
    <property type="entry name" value="Hotdog Thioesterase"/>
    <property type="match status" value="1"/>
</dbReference>
<gene>
    <name evidence="2" type="ORF">PG2T_02440</name>
</gene>
<dbReference type="EMBL" id="CP014671">
    <property type="protein sequence ID" value="ANX03159.1"/>
    <property type="molecule type" value="Genomic_DNA"/>
</dbReference>
<dbReference type="SUPFAM" id="SSF54637">
    <property type="entry name" value="Thioesterase/thiol ester dehydrase-isomerase"/>
    <property type="match status" value="1"/>
</dbReference>
<dbReference type="InterPro" id="IPR002539">
    <property type="entry name" value="MaoC-like_dom"/>
</dbReference>
<dbReference type="Pfam" id="PF01575">
    <property type="entry name" value="MaoC_dehydratas"/>
    <property type="match status" value="1"/>
</dbReference>
<dbReference type="Proteomes" id="UP000092952">
    <property type="component" value="Chromosome"/>
</dbReference>
<dbReference type="InterPro" id="IPR052342">
    <property type="entry name" value="MCH/BMMD"/>
</dbReference>
<dbReference type="RefSeq" id="WP_068802667.1">
    <property type="nucleotide sequence ID" value="NZ_CP014671.1"/>
</dbReference>
<sequence length="147" mass="16163">MTAWYFEDFTPGAVIPTVRRTVTEADVMAFAGLSGDFNVLHTDRVFAAETQFGEPIAHGLLGLSIVSGLMHQTGVINGTIIAFLGLTWRFTGPVKFGDTIAAEMRVRAVKETSKPDRGVVTLAFTVTNQRHERIQDGEFTLMMRTRG</sequence>
<feature type="domain" description="MaoC-like" evidence="1">
    <location>
        <begin position="15"/>
        <end position="122"/>
    </location>
</feature>
<name>A0A1B1YQX8_9GAMM</name>
<protein>
    <recommendedName>
        <fullName evidence="1">MaoC-like domain-containing protein</fullName>
    </recommendedName>
</protein>
<dbReference type="AlphaFoldDB" id="A0A1B1YQX8"/>
<dbReference type="PANTHER" id="PTHR43664">
    <property type="entry name" value="MONOAMINE OXIDASE-RELATED"/>
    <property type="match status" value="1"/>
</dbReference>
<organism evidence="2 3">
    <name type="scientific">Immundisolibacter cernigliae</name>
    <dbReference type="NCBI Taxonomy" id="1810504"/>
    <lineage>
        <taxon>Bacteria</taxon>
        <taxon>Pseudomonadati</taxon>
        <taxon>Pseudomonadota</taxon>
        <taxon>Gammaproteobacteria</taxon>
        <taxon>Immundisolibacterales</taxon>
        <taxon>Immundisolibacteraceae</taxon>
        <taxon>Immundisolibacter</taxon>
    </lineage>
</organism>
<proteinExistence type="predicted"/>
<evidence type="ECO:0000313" key="3">
    <source>
        <dbReference type="Proteomes" id="UP000092952"/>
    </source>
</evidence>
<dbReference type="InterPro" id="IPR029069">
    <property type="entry name" value="HotDog_dom_sf"/>
</dbReference>
<dbReference type="OrthoDB" id="9774179at2"/>